<keyword evidence="3 7" id="KW-0812">Transmembrane</keyword>
<reference evidence="8 9" key="1">
    <citation type="journal article" date="2018" name="Nat. Ecol. Evol.">
        <title>Shark genomes provide insights into elasmobranch evolution and the origin of vertebrates.</title>
        <authorList>
            <person name="Hara Y"/>
            <person name="Yamaguchi K"/>
            <person name="Onimaru K"/>
            <person name="Kadota M"/>
            <person name="Koyanagi M"/>
            <person name="Keeley SD"/>
            <person name="Tatsumi K"/>
            <person name="Tanaka K"/>
            <person name="Motone F"/>
            <person name="Kageyama Y"/>
            <person name="Nozu R"/>
            <person name="Adachi N"/>
            <person name="Nishimura O"/>
            <person name="Nakagawa R"/>
            <person name="Tanegashima C"/>
            <person name="Kiyatake I"/>
            <person name="Matsumoto R"/>
            <person name="Murakumo K"/>
            <person name="Nishida K"/>
            <person name="Terakita A"/>
            <person name="Kuratani S"/>
            <person name="Sato K"/>
            <person name="Hyodo S Kuraku.S."/>
        </authorList>
    </citation>
    <scope>NUCLEOTIDE SEQUENCE [LARGE SCALE GENOMIC DNA]</scope>
</reference>
<feature type="region of interest" description="Disordered" evidence="6">
    <location>
        <begin position="1"/>
        <end position="44"/>
    </location>
</feature>
<feature type="compositionally biased region" description="Polar residues" evidence="6">
    <location>
        <begin position="19"/>
        <end position="40"/>
    </location>
</feature>
<name>A0A401TG37_CHIPU</name>
<dbReference type="InterPro" id="IPR007593">
    <property type="entry name" value="CD225/Dispanin_fam"/>
</dbReference>
<dbReference type="InterPro" id="IPR051517">
    <property type="entry name" value="IFITM_antiviral_protein"/>
</dbReference>
<evidence type="ECO:0000256" key="7">
    <source>
        <dbReference type="SAM" id="Phobius"/>
    </source>
</evidence>
<evidence type="ECO:0000256" key="3">
    <source>
        <dbReference type="ARBA" id="ARBA00022692"/>
    </source>
</evidence>
<feature type="transmembrane region" description="Helical" evidence="7">
    <location>
        <begin position="50"/>
        <end position="72"/>
    </location>
</feature>
<evidence type="ECO:0000313" key="9">
    <source>
        <dbReference type="Proteomes" id="UP000287033"/>
    </source>
</evidence>
<keyword evidence="5 7" id="KW-0472">Membrane</keyword>
<dbReference type="Proteomes" id="UP000287033">
    <property type="component" value="Unassembled WGS sequence"/>
</dbReference>
<dbReference type="AlphaFoldDB" id="A0A401TG37"/>
<evidence type="ECO:0000256" key="6">
    <source>
        <dbReference type="SAM" id="MobiDB-lite"/>
    </source>
</evidence>
<comment type="similarity">
    <text evidence="2">Belongs to the CD225/Dispanin family.</text>
</comment>
<comment type="caution">
    <text evidence="8">The sequence shown here is derived from an EMBL/GenBank/DDBJ whole genome shotgun (WGS) entry which is preliminary data.</text>
</comment>
<evidence type="ECO:0000256" key="1">
    <source>
        <dbReference type="ARBA" id="ARBA00004370"/>
    </source>
</evidence>
<dbReference type="GO" id="GO:0005886">
    <property type="term" value="C:plasma membrane"/>
    <property type="evidence" value="ECO:0007669"/>
    <property type="project" value="TreeGrafter"/>
</dbReference>
<dbReference type="PANTHER" id="PTHR13999:SF10">
    <property type="entry name" value="INTERFERON-INDUCED TRANSMEMBRANE PROTEIN 5"/>
    <property type="match status" value="1"/>
</dbReference>
<evidence type="ECO:0000313" key="8">
    <source>
        <dbReference type="EMBL" id="GCC41620.1"/>
    </source>
</evidence>
<comment type="subcellular location">
    <subcellularLocation>
        <location evidence="1">Membrane</location>
    </subcellularLocation>
</comment>
<dbReference type="OrthoDB" id="9882660at2759"/>
<evidence type="ECO:0000256" key="4">
    <source>
        <dbReference type="ARBA" id="ARBA00022989"/>
    </source>
</evidence>
<keyword evidence="9" id="KW-1185">Reference proteome</keyword>
<dbReference type="PANTHER" id="PTHR13999">
    <property type="entry name" value="INTERFERON INDUCIBLE TRANSMEMBRANE PROTEIN"/>
    <property type="match status" value="1"/>
</dbReference>
<evidence type="ECO:0000256" key="2">
    <source>
        <dbReference type="ARBA" id="ARBA00006843"/>
    </source>
</evidence>
<protein>
    <submittedName>
        <fullName evidence="8">Uncharacterized protein</fullName>
    </submittedName>
</protein>
<organism evidence="8 9">
    <name type="scientific">Chiloscyllium punctatum</name>
    <name type="common">Brownbanded bambooshark</name>
    <name type="synonym">Hemiscyllium punctatum</name>
    <dbReference type="NCBI Taxonomy" id="137246"/>
    <lineage>
        <taxon>Eukaryota</taxon>
        <taxon>Metazoa</taxon>
        <taxon>Chordata</taxon>
        <taxon>Craniata</taxon>
        <taxon>Vertebrata</taxon>
        <taxon>Chondrichthyes</taxon>
        <taxon>Elasmobranchii</taxon>
        <taxon>Galeomorphii</taxon>
        <taxon>Galeoidea</taxon>
        <taxon>Orectolobiformes</taxon>
        <taxon>Hemiscylliidae</taxon>
        <taxon>Chiloscyllium</taxon>
    </lineage>
</organism>
<dbReference type="Pfam" id="PF04505">
    <property type="entry name" value="CD225"/>
    <property type="match status" value="1"/>
</dbReference>
<proteinExistence type="inferred from homology"/>
<feature type="non-terminal residue" evidence="8">
    <location>
        <position position="75"/>
    </location>
</feature>
<gene>
    <name evidence="8" type="ORF">chiPu_0025645</name>
</gene>
<dbReference type="EMBL" id="BEZZ01062650">
    <property type="protein sequence ID" value="GCC41620.1"/>
    <property type="molecule type" value="Genomic_DNA"/>
</dbReference>
<sequence length="75" mass="8253">METGDLALQPKADEGMESNHPQSPKSTVVNMKNAAQTQPHSHSRPVPDHILWSLFNAFYLNACCLGFLALAFSIK</sequence>
<keyword evidence="4 7" id="KW-1133">Transmembrane helix</keyword>
<accession>A0A401TG37</accession>
<dbReference type="STRING" id="137246.A0A401TG37"/>
<evidence type="ECO:0000256" key="5">
    <source>
        <dbReference type="ARBA" id="ARBA00023136"/>
    </source>
</evidence>